<dbReference type="Gene3D" id="6.10.140.2220">
    <property type="match status" value="1"/>
</dbReference>
<dbReference type="SUPFAM" id="SSF144232">
    <property type="entry name" value="HIT/MYND zinc finger-like"/>
    <property type="match status" value="1"/>
</dbReference>
<dbReference type="AlphaFoldDB" id="A0A1Y1HJY5"/>
<evidence type="ECO:0000256" key="1">
    <source>
        <dbReference type="ARBA" id="ARBA00022723"/>
    </source>
</evidence>
<dbReference type="InterPro" id="IPR002893">
    <property type="entry name" value="Znf_MYND"/>
</dbReference>
<dbReference type="EMBL" id="DF236969">
    <property type="protein sequence ID" value="GAQ78865.1"/>
    <property type="molecule type" value="Genomic_DNA"/>
</dbReference>
<evidence type="ECO:0000313" key="6">
    <source>
        <dbReference type="EMBL" id="GAQ78865.1"/>
    </source>
</evidence>
<keyword evidence="3" id="KW-0862">Zinc</keyword>
<accession>A0A1Y1HJY5</accession>
<protein>
    <recommendedName>
        <fullName evidence="5">MYND-type domain-containing protein</fullName>
    </recommendedName>
</protein>
<name>A0A1Y1HJY5_KLENI</name>
<sequence>MAESKESREVAAFLELIEKKKYDQAVEKLSNLAQEVGSQEHGSVNIGDLEELTLKPSKPFKKLRKLLTSDQGVQAVLSLLKTASSKKTKDLMRTLMILCSVPEFAEKIVGGGVAKSLDHLAKTLHVRLTAPATLRYDLESIWELPKLCVALFNSSPDFWQSATDCGLLTHVTRLFPYAAQCFLDNIPTHSEMNLDAYLRHMVRPVAWLARCFLSPPELAKETLADPTTGRKLGAWFVSMFEHLKWSGPLSERYPGLEAAWAECFDDLFAAWTDSHPLFGLPESEIRRHVRSILELSPYLSSSKRLRVEHLLSFYRQDPPPSSQRPNRQGTVVEQAETIFRSLDGASESSRKQSIQQLQVLFPALLGACFDGPIDADTLRLFKAWIPESLSQVFINGGPVSPSSSELLFAVSLLDVILQGAVLAGEASPALCDTVGLRLLDWALKEIPNSGCCGPIMGSVLKVLISCFRFGKRLRSKNKELVDLFTLLLPRIGETGGEPLGGLQARTMVSASTVAWHFFSILLGLMEVETVTPLLESCVPPEMSLRVALGSSVKEPAVEPFAASLRWGLLSREQRATIGRAALEYVTMVAHGHFCQSQFDVIHVCNLATILDKCCGDPEAAKEAFGDVNWMLASTLESAYGVLSELLRARELTETDKVKATMWAHLCATLVRILETVRRLNANRGPRSTDEVHQEMARGRAVAFCGRVVADRRGGYHRSPVLPERDEWVERLNTVVDELWTAFARELKLKSCSNPGCVKGVYETGMNAFKRCSACSQVQYCSRDCQKTHWKEEHKVACVKKKSTKS</sequence>
<keyword evidence="7" id="KW-1185">Reference proteome</keyword>
<evidence type="ECO:0000256" key="3">
    <source>
        <dbReference type="ARBA" id="ARBA00022833"/>
    </source>
</evidence>
<dbReference type="PANTHER" id="PTHR46758">
    <property type="entry name" value="MYND DOMAIN-CONTAINING"/>
    <property type="match status" value="1"/>
</dbReference>
<organism evidence="6 7">
    <name type="scientific">Klebsormidium nitens</name>
    <name type="common">Green alga</name>
    <name type="synonym">Ulothrix nitens</name>
    <dbReference type="NCBI Taxonomy" id="105231"/>
    <lineage>
        <taxon>Eukaryota</taxon>
        <taxon>Viridiplantae</taxon>
        <taxon>Streptophyta</taxon>
        <taxon>Klebsormidiophyceae</taxon>
        <taxon>Klebsormidiales</taxon>
        <taxon>Klebsormidiaceae</taxon>
        <taxon>Klebsormidium</taxon>
    </lineage>
</organism>
<evidence type="ECO:0000259" key="5">
    <source>
        <dbReference type="PROSITE" id="PS50865"/>
    </source>
</evidence>
<dbReference type="OrthoDB" id="432970at2759"/>
<keyword evidence="2 4" id="KW-0863">Zinc-finger</keyword>
<gene>
    <name evidence="6" type="ORF">KFL_000200170</name>
</gene>
<dbReference type="GO" id="GO:0008270">
    <property type="term" value="F:zinc ion binding"/>
    <property type="evidence" value="ECO:0007669"/>
    <property type="project" value="UniProtKB-KW"/>
</dbReference>
<dbReference type="Proteomes" id="UP000054558">
    <property type="component" value="Unassembled WGS sequence"/>
</dbReference>
<proteinExistence type="predicted"/>
<feature type="domain" description="MYND-type" evidence="5">
    <location>
        <begin position="753"/>
        <end position="797"/>
    </location>
</feature>
<evidence type="ECO:0000256" key="2">
    <source>
        <dbReference type="ARBA" id="ARBA00022771"/>
    </source>
</evidence>
<dbReference type="InterPro" id="IPR044508">
    <property type="entry name" value="At5g50450/At1g67340-like"/>
</dbReference>
<dbReference type="PROSITE" id="PS50865">
    <property type="entry name" value="ZF_MYND_2"/>
    <property type="match status" value="1"/>
</dbReference>
<dbReference type="STRING" id="105231.A0A1Y1HJY5"/>
<evidence type="ECO:0000256" key="4">
    <source>
        <dbReference type="PROSITE-ProRule" id="PRU00134"/>
    </source>
</evidence>
<dbReference type="PANTHER" id="PTHR46758:SF2">
    <property type="entry name" value="OJ1485_B09.11 PROTEIN"/>
    <property type="match status" value="1"/>
</dbReference>
<evidence type="ECO:0000313" key="7">
    <source>
        <dbReference type="Proteomes" id="UP000054558"/>
    </source>
</evidence>
<reference evidence="6 7" key="1">
    <citation type="journal article" date="2014" name="Nat. Commun.">
        <title>Klebsormidium flaccidum genome reveals primary factors for plant terrestrial adaptation.</title>
        <authorList>
            <person name="Hori K."/>
            <person name="Maruyama F."/>
            <person name="Fujisawa T."/>
            <person name="Togashi T."/>
            <person name="Yamamoto N."/>
            <person name="Seo M."/>
            <person name="Sato S."/>
            <person name="Yamada T."/>
            <person name="Mori H."/>
            <person name="Tajima N."/>
            <person name="Moriyama T."/>
            <person name="Ikeuchi M."/>
            <person name="Watanabe M."/>
            <person name="Wada H."/>
            <person name="Kobayashi K."/>
            <person name="Saito M."/>
            <person name="Masuda T."/>
            <person name="Sasaki-Sekimoto Y."/>
            <person name="Mashiguchi K."/>
            <person name="Awai K."/>
            <person name="Shimojima M."/>
            <person name="Masuda S."/>
            <person name="Iwai M."/>
            <person name="Nobusawa T."/>
            <person name="Narise T."/>
            <person name="Kondo S."/>
            <person name="Saito H."/>
            <person name="Sato R."/>
            <person name="Murakawa M."/>
            <person name="Ihara Y."/>
            <person name="Oshima-Yamada Y."/>
            <person name="Ohtaka K."/>
            <person name="Satoh M."/>
            <person name="Sonobe K."/>
            <person name="Ishii M."/>
            <person name="Ohtani R."/>
            <person name="Kanamori-Sato M."/>
            <person name="Honoki R."/>
            <person name="Miyazaki D."/>
            <person name="Mochizuki H."/>
            <person name="Umetsu J."/>
            <person name="Higashi K."/>
            <person name="Shibata D."/>
            <person name="Kamiya Y."/>
            <person name="Sato N."/>
            <person name="Nakamura Y."/>
            <person name="Tabata S."/>
            <person name="Ida S."/>
            <person name="Kurokawa K."/>
            <person name="Ohta H."/>
        </authorList>
    </citation>
    <scope>NUCLEOTIDE SEQUENCE [LARGE SCALE GENOMIC DNA]</scope>
    <source>
        <strain evidence="6 7">NIES-2285</strain>
    </source>
</reference>
<dbReference type="Pfam" id="PF01753">
    <property type="entry name" value="zf-MYND"/>
    <property type="match status" value="1"/>
</dbReference>
<keyword evidence="1" id="KW-0479">Metal-binding</keyword>